<protein>
    <submittedName>
        <fullName evidence="1">Uncharacterized protein</fullName>
    </submittedName>
</protein>
<dbReference type="EMBL" id="GBXM01072784">
    <property type="protein sequence ID" value="JAH35793.1"/>
    <property type="molecule type" value="Transcribed_RNA"/>
</dbReference>
<dbReference type="AlphaFoldDB" id="A0A0E9S5J9"/>
<evidence type="ECO:0000313" key="1">
    <source>
        <dbReference type="EMBL" id="JAH35793.1"/>
    </source>
</evidence>
<proteinExistence type="predicted"/>
<reference evidence="1" key="1">
    <citation type="submission" date="2014-11" db="EMBL/GenBank/DDBJ databases">
        <authorList>
            <person name="Amaro Gonzalez C."/>
        </authorList>
    </citation>
    <scope>NUCLEOTIDE SEQUENCE</scope>
</reference>
<organism evidence="1">
    <name type="scientific">Anguilla anguilla</name>
    <name type="common">European freshwater eel</name>
    <name type="synonym">Muraena anguilla</name>
    <dbReference type="NCBI Taxonomy" id="7936"/>
    <lineage>
        <taxon>Eukaryota</taxon>
        <taxon>Metazoa</taxon>
        <taxon>Chordata</taxon>
        <taxon>Craniata</taxon>
        <taxon>Vertebrata</taxon>
        <taxon>Euteleostomi</taxon>
        <taxon>Actinopterygii</taxon>
        <taxon>Neopterygii</taxon>
        <taxon>Teleostei</taxon>
        <taxon>Anguilliformes</taxon>
        <taxon>Anguillidae</taxon>
        <taxon>Anguilla</taxon>
    </lineage>
</organism>
<reference evidence="1" key="2">
    <citation type="journal article" date="2015" name="Fish Shellfish Immunol.">
        <title>Early steps in the European eel (Anguilla anguilla)-Vibrio vulnificus interaction in the gills: Role of the RtxA13 toxin.</title>
        <authorList>
            <person name="Callol A."/>
            <person name="Pajuelo D."/>
            <person name="Ebbesson L."/>
            <person name="Teles M."/>
            <person name="MacKenzie S."/>
            <person name="Amaro C."/>
        </authorList>
    </citation>
    <scope>NUCLEOTIDE SEQUENCE</scope>
</reference>
<sequence>MHFLLRCQVLTDNLENKERVMPLTRLDLLL</sequence>
<accession>A0A0E9S5J9</accession>
<name>A0A0E9S5J9_ANGAN</name>